<feature type="region of interest" description="Disordered" evidence="7">
    <location>
        <begin position="267"/>
        <end position="316"/>
    </location>
</feature>
<evidence type="ECO:0000256" key="6">
    <source>
        <dbReference type="PIRSR" id="PIRSR601019-2"/>
    </source>
</evidence>
<organism evidence="8 9">
    <name type="scientific">Mycena rosella</name>
    <name type="common">Pink bonnet</name>
    <name type="synonym">Agaricus rosellus</name>
    <dbReference type="NCBI Taxonomy" id="1033263"/>
    <lineage>
        <taxon>Eukaryota</taxon>
        <taxon>Fungi</taxon>
        <taxon>Dikarya</taxon>
        <taxon>Basidiomycota</taxon>
        <taxon>Agaricomycotina</taxon>
        <taxon>Agaricomycetes</taxon>
        <taxon>Agaricomycetidae</taxon>
        <taxon>Agaricales</taxon>
        <taxon>Marasmiineae</taxon>
        <taxon>Mycenaceae</taxon>
        <taxon>Mycena</taxon>
    </lineage>
</organism>
<evidence type="ECO:0000256" key="2">
    <source>
        <dbReference type="ARBA" id="ARBA00022741"/>
    </source>
</evidence>
<comment type="caution">
    <text evidence="8">The sequence shown here is derived from an EMBL/GenBank/DDBJ whole genome shotgun (WGS) entry which is preliminary data.</text>
</comment>
<feature type="compositionally biased region" description="Basic residues" evidence="7">
    <location>
        <begin position="212"/>
        <end position="231"/>
    </location>
</feature>
<dbReference type="GO" id="GO:0005737">
    <property type="term" value="C:cytoplasm"/>
    <property type="evidence" value="ECO:0007669"/>
    <property type="project" value="TreeGrafter"/>
</dbReference>
<evidence type="ECO:0000256" key="3">
    <source>
        <dbReference type="ARBA" id="ARBA00022842"/>
    </source>
</evidence>
<keyword evidence="2 5" id="KW-0547">Nucleotide-binding</keyword>
<feature type="binding site" evidence="6">
    <location>
        <position position="52"/>
    </location>
    <ligand>
        <name>Mg(2+)</name>
        <dbReference type="ChEBI" id="CHEBI:18420"/>
    </ligand>
</feature>
<name>A0AAD7DLH0_MYCRO</name>
<dbReference type="GO" id="GO:0005834">
    <property type="term" value="C:heterotrimeric G-protein complex"/>
    <property type="evidence" value="ECO:0007669"/>
    <property type="project" value="TreeGrafter"/>
</dbReference>
<feature type="region of interest" description="Disordered" evidence="7">
    <location>
        <begin position="1"/>
        <end position="53"/>
    </location>
</feature>
<reference evidence="8" key="1">
    <citation type="submission" date="2023-03" db="EMBL/GenBank/DDBJ databases">
        <title>Massive genome expansion in bonnet fungi (Mycena s.s.) driven by repeated elements and novel gene families across ecological guilds.</title>
        <authorList>
            <consortium name="Lawrence Berkeley National Laboratory"/>
            <person name="Harder C.B."/>
            <person name="Miyauchi S."/>
            <person name="Viragh M."/>
            <person name="Kuo A."/>
            <person name="Thoen E."/>
            <person name="Andreopoulos B."/>
            <person name="Lu D."/>
            <person name="Skrede I."/>
            <person name="Drula E."/>
            <person name="Henrissat B."/>
            <person name="Morin E."/>
            <person name="Kohler A."/>
            <person name="Barry K."/>
            <person name="LaButti K."/>
            <person name="Morin E."/>
            <person name="Salamov A."/>
            <person name="Lipzen A."/>
            <person name="Mereny Z."/>
            <person name="Hegedus B."/>
            <person name="Baldrian P."/>
            <person name="Stursova M."/>
            <person name="Weitz H."/>
            <person name="Taylor A."/>
            <person name="Grigoriev I.V."/>
            <person name="Nagy L.G."/>
            <person name="Martin F."/>
            <person name="Kauserud H."/>
        </authorList>
    </citation>
    <scope>NUCLEOTIDE SEQUENCE</scope>
    <source>
        <strain evidence="8">CBHHK067</strain>
    </source>
</reference>
<feature type="compositionally biased region" description="Low complexity" evidence="7">
    <location>
        <begin position="26"/>
        <end position="35"/>
    </location>
</feature>
<dbReference type="GO" id="GO:0007189">
    <property type="term" value="P:adenylate cyclase-activating G protein-coupled receptor signaling pathway"/>
    <property type="evidence" value="ECO:0007669"/>
    <property type="project" value="TreeGrafter"/>
</dbReference>
<gene>
    <name evidence="8" type="ORF">B0H17DRAFT_1178655</name>
</gene>
<keyword evidence="3 6" id="KW-0460">Magnesium</keyword>
<feature type="binding site" evidence="5">
    <location>
        <begin position="48"/>
        <end position="53"/>
    </location>
    <ligand>
        <name>GTP</name>
        <dbReference type="ChEBI" id="CHEBI:37565"/>
    </ligand>
</feature>
<keyword evidence="4 5" id="KW-0342">GTP-binding</keyword>
<proteinExistence type="predicted"/>
<feature type="compositionally biased region" description="Basic and acidic residues" evidence="7">
    <location>
        <begin position="280"/>
        <end position="294"/>
    </location>
</feature>
<dbReference type="PANTHER" id="PTHR10218:SF369">
    <property type="entry name" value="GUANINE NUCLEOTIDE-BINDING PROTEIN ALPHA-2 SUBUNIT"/>
    <property type="match status" value="1"/>
</dbReference>
<feature type="compositionally biased region" description="Low complexity" evidence="7">
    <location>
        <begin position="42"/>
        <end position="53"/>
    </location>
</feature>
<dbReference type="GO" id="GO:0031683">
    <property type="term" value="F:G-protein beta/gamma-subunit complex binding"/>
    <property type="evidence" value="ECO:0007669"/>
    <property type="project" value="InterPro"/>
</dbReference>
<feature type="region of interest" description="Disordered" evidence="7">
    <location>
        <begin position="212"/>
        <end position="233"/>
    </location>
</feature>
<dbReference type="InterPro" id="IPR001019">
    <property type="entry name" value="Gprotein_alpha_su"/>
</dbReference>
<keyword evidence="9" id="KW-1185">Reference proteome</keyword>
<sequence length="370" mass="39171">MTGLSHPVARLAHGPTRLQAHAQTPSTGRSRSTRSATRRSARSSSSGESGKSTIVKQMKIIHQAGFSPQEHAKYRTTIYKNVLDSAGTLARVVRRVGAVGGGVIKEGKGGRLEGGMGEPEAEMRGYADRLLDAFPPLPGQLALDLALDGDSEHDHEIEVGVDPVPFTRAASMLPASHSALSLSLALSSSTSGGIETGRGGCFGIDARGAHARTGGHHIPRHARARGGKARGRTPGPHQLLRLHHRIAHLTYVPALPPSGGRPPISTTCKTSMSSSCTRPAHAEIRDRRQGRGERCGGGAWLHGDREGSSHAPPANRAASAAGRALFIQQRSSVSIKAHSYCYPSADAQNFVDAGLDLRDVRAAYTLPRRR</sequence>
<dbReference type="PANTHER" id="PTHR10218">
    <property type="entry name" value="GTP-BINDING PROTEIN ALPHA SUBUNIT"/>
    <property type="match status" value="1"/>
</dbReference>
<dbReference type="AlphaFoldDB" id="A0AAD7DLH0"/>
<dbReference type="GO" id="GO:0001664">
    <property type="term" value="F:G protein-coupled receptor binding"/>
    <property type="evidence" value="ECO:0007669"/>
    <property type="project" value="TreeGrafter"/>
</dbReference>
<dbReference type="EMBL" id="JARKIE010000042">
    <property type="protein sequence ID" value="KAJ7694449.1"/>
    <property type="molecule type" value="Genomic_DNA"/>
</dbReference>
<dbReference type="GO" id="GO:0003924">
    <property type="term" value="F:GTPase activity"/>
    <property type="evidence" value="ECO:0007669"/>
    <property type="project" value="InterPro"/>
</dbReference>
<evidence type="ECO:0000256" key="4">
    <source>
        <dbReference type="ARBA" id="ARBA00023134"/>
    </source>
</evidence>
<keyword evidence="1 6" id="KW-0479">Metal-binding</keyword>
<dbReference type="Pfam" id="PF00503">
    <property type="entry name" value="G-alpha"/>
    <property type="match status" value="1"/>
</dbReference>
<protein>
    <submittedName>
        <fullName evidence="8">Uncharacterized protein</fullName>
    </submittedName>
</protein>
<accession>A0AAD7DLH0</accession>
<evidence type="ECO:0000256" key="7">
    <source>
        <dbReference type="SAM" id="MobiDB-lite"/>
    </source>
</evidence>
<evidence type="ECO:0000313" key="9">
    <source>
        <dbReference type="Proteomes" id="UP001221757"/>
    </source>
</evidence>
<evidence type="ECO:0000313" key="8">
    <source>
        <dbReference type="EMBL" id="KAJ7694449.1"/>
    </source>
</evidence>
<evidence type="ECO:0000256" key="1">
    <source>
        <dbReference type="ARBA" id="ARBA00022723"/>
    </source>
</evidence>
<dbReference type="GO" id="GO:0005525">
    <property type="term" value="F:GTP binding"/>
    <property type="evidence" value="ECO:0007669"/>
    <property type="project" value="UniProtKB-KW"/>
</dbReference>
<dbReference type="Proteomes" id="UP001221757">
    <property type="component" value="Unassembled WGS sequence"/>
</dbReference>
<evidence type="ECO:0000256" key="5">
    <source>
        <dbReference type="PIRSR" id="PIRSR601019-1"/>
    </source>
</evidence>
<feature type="compositionally biased region" description="Low complexity" evidence="7">
    <location>
        <begin position="267"/>
        <end position="277"/>
    </location>
</feature>
<dbReference type="GO" id="GO:0046872">
    <property type="term" value="F:metal ion binding"/>
    <property type="evidence" value="ECO:0007669"/>
    <property type="project" value="UniProtKB-KW"/>
</dbReference>